<evidence type="ECO:0000256" key="1">
    <source>
        <dbReference type="ARBA" id="ARBA00007274"/>
    </source>
</evidence>
<dbReference type="SUPFAM" id="SSF51161">
    <property type="entry name" value="Trimeric LpxA-like enzymes"/>
    <property type="match status" value="1"/>
</dbReference>
<dbReference type="PANTHER" id="PTHR42811">
    <property type="entry name" value="SERINE ACETYLTRANSFERASE"/>
    <property type="match status" value="1"/>
</dbReference>
<proteinExistence type="inferred from homology"/>
<dbReference type="EMBL" id="AGXG01000009">
    <property type="protein sequence ID" value="EIY38426.1"/>
    <property type="molecule type" value="Genomic_DNA"/>
</dbReference>
<keyword evidence="3" id="KW-0677">Repeat</keyword>
<evidence type="ECO:0000313" key="6">
    <source>
        <dbReference type="EMBL" id="EIY38426.1"/>
    </source>
</evidence>
<gene>
    <name evidence="6" type="ORF">HMPREF1062_00556</name>
</gene>
<accession>I9R7H1</accession>
<dbReference type="InterPro" id="IPR011004">
    <property type="entry name" value="Trimer_LpxA-like_sf"/>
</dbReference>
<keyword evidence="5" id="KW-1133">Transmembrane helix</keyword>
<keyword evidence="4" id="KW-0012">Acyltransferase</keyword>
<keyword evidence="2" id="KW-0808">Transferase</keyword>
<dbReference type="Gene3D" id="2.160.10.10">
    <property type="entry name" value="Hexapeptide repeat proteins"/>
    <property type="match status" value="1"/>
</dbReference>
<name>I9R7H1_9BACE</name>
<evidence type="ECO:0000256" key="3">
    <source>
        <dbReference type="ARBA" id="ARBA00022737"/>
    </source>
</evidence>
<dbReference type="CDD" id="cd03354">
    <property type="entry name" value="LbH_SAT"/>
    <property type="match status" value="1"/>
</dbReference>
<dbReference type="HOGENOM" id="CLU_051638_10_2_10"/>
<keyword evidence="7" id="KW-1185">Reference proteome</keyword>
<dbReference type="InterPro" id="IPR001451">
    <property type="entry name" value="Hexapep"/>
</dbReference>
<dbReference type="InterPro" id="IPR018357">
    <property type="entry name" value="Hexapep_transf_CS"/>
</dbReference>
<protein>
    <recommendedName>
        <fullName evidence="8">Serine acetyltransferase</fullName>
    </recommendedName>
</protein>
<comment type="similarity">
    <text evidence="1">Belongs to the transferase hexapeptide repeat family.</text>
</comment>
<organism evidence="6 7">
    <name type="scientific">Bacteroides cellulosilyticus CL02T12C19</name>
    <dbReference type="NCBI Taxonomy" id="997874"/>
    <lineage>
        <taxon>Bacteria</taxon>
        <taxon>Pseudomonadati</taxon>
        <taxon>Bacteroidota</taxon>
        <taxon>Bacteroidia</taxon>
        <taxon>Bacteroidales</taxon>
        <taxon>Bacteroidaceae</taxon>
        <taxon>Bacteroides</taxon>
    </lineage>
</organism>
<keyword evidence="5" id="KW-0812">Transmembrane</keyword>
<dbReference type="InterPro" id="IPR045304">
    <property type="entry name" value="LbH_SAT"/>
</dbReference>
<evidence type="ECO:0008006" key="8">
    <source>
        <dbReference type="Google" id="ProtNLM"/>
    </source>
</evidence>
<keyword evidence="5" id="KW-0472">Membrane</keyword>
<evidence type="ECO:0000313" key="7">
    <source>
        <dbReference type="Proteomes" id="UP000003741"/>
    </source>
</evidence>
<sequence length="192" mass="21794">MNAIKIIITLLYGGLYISHFLIYTFSKNRYLIREDLYARERHLKSRLKHFPLFVMCMRDRYFRSLFYYRIGKVSKCISWMTRQDTTYIIDNQCIIGGGVYNPHSYATIIHAKQIGKFFSHRQCTTIGNKIDGRNDLIPTIGDHVTLGANVVIIGSVSIGNNVIIGAGTVVTKDVPDNTIIVGNPARVINHAK</sequence>
<evidence type="ECO:0000256" key="2">
    <source>
        <dbReference type="ARBA" id="ARBA00022679"/>
    </source>
</evidence>
<dbReference type="AlphaFoldDB" id="I9R7H1"/>
<dbReference type="PROSITE" id="PS00101">
    <property type="entry name" value="HEXAPEP_TRANSFERASES"/>
    <property type="match status" value="1"/>
</dbReference>
<dbReference type="Proteomes" id="UP000003741">
    <property type="component" value="Unassembled WGS sequence"/>
</dbReference>
<dbReference type="GO" id="GO:0016746">
    <property type="term" value="F:acyltransferase activity"/>
    <property type="evidence" value="ECO:0007669"/>
    <property type="project" value="UniProtKB-KW"/>
</dbReference>
<evidence type="ECO:0000256" key="4">
    <source>
        <dbReference type="ARBA" id="ARBA00023315"/>
    </source>
</evidence>
<dbReference type="Pfam" id="PF00132">
    <property type="entry name" value="Hexapep"/>
    <property type="match status" value="1"/>
</dbReference>
<dbReference type="PATRIC" id="fig|997874.3.peg.564"/>
<feature type="transmembrane region" description="Helical" evidence="5">
    <location>
        <begin position="6"/>
        <end position="25"/>
    </location>
</feature>
<evidence type="ECO:0000256" key="5">
    <source>
        <dbReference type="SAM" id="Phobius"/>
    </source>
</evidence>
<reference evidence="6 7" key="1">
    <citation type="submission" date="2012-02" db="EMBL/GenBank/DDBJ databases">
        <title>The Genome Sequence of Bacteroides cellulosilyticus CL02T12C19.</title>
        <authorList>
            <consortium name="The Broad Institute Genome Sequencing Platform"/>
            <person name="Earl A."/>
            <person name="Ward D."/>
            <person name="Feldgarden M."/>
            <person name="Gevers D."/>
            <person name="Zitomersky N.L."/>
            <person name="Coyne M.J."/>
            <person name="Comstock L.E."/>
            <person name="Young S.K."/>
            <person name="Zeng Q."/>
            <person name="Gargeya S."/>
            <person name="Fitzgerald M."/>
            <person name="Haas B."/>
            <person name="Abouelleil A."/>
            <person name="Alvarado L."/>
            <person name="Arachchi H.M."/>
            <person name="Berlin A."/>
            <person name="Chapman S.B."/>
            <person name="Gearin G."/>
            <person name="Goldberg J."/>
            <person name="Griggs A."/>
            <person name="Gujja S."/>
            <person name="Hansen M."/>
            <person name="Heiman D."/>
            <person name="Howarth C."/>
            <person name="Larimer J."/>
            <person name="Lui A."/>
            <person name="MacDonald P.J.P."/>
            <person name="McCowen C."/>
            <person name="Montmayeur A."/>
            <person name="Murphy C."/>
            <person name="Neiman D."/>
            <person name="Pearson M."/>
            <person name="Priest M."/>
            <person name="Roberts A."/>
            <person name="Saif S."/>
            <person name="Shea T."/>
            <person name="Sisk P."/>
            <person name="Stolte C."/>
            <person name="Sykes S."/>
            <person name="Wortman J."/>
            <person name="Nusbaum C."/>
            <person name="Birren B."/>
        </authorList>
    </citation>
    <scope>NUCLEOTIDE SEQUENCE [LARGE SCALE GENOMIC DNA]</scope>
    <source>
        <strain evidence="6 7">CL02T12C19</strain>
    </source>
</reference>
<comment type="caution">
    <text evidence="6">The sequence shown here is derived from an EMBL/GenBank/DDBJ whole genome shotgun (WGS) entry which is preliminary data.</text>
</comment>